<dbReference type="GO" id="GO:0005737">
    <property type="term" value="C:cytoplasm"/>
    <property type="evidence" value="ECO:0007669"/>
    <property type="project" value="TreeGrafter"/>
</dbReference>
<gene>
    <name evidence="3" type="ORF">COEU31_02970</name>
</gene>
<feature type="domain" description="Transglutaminase-like" evidence="2">
    <location>
        <begin position="182"/>
        <end position="238"/>
    </location>
</feature>
<dbReference type="SUPFAM" id="SSF54001">
    <property type="entry name" value="Cysteine proteinases"/>
    <property type="match status" value="1"/>
</dbReference>
<dbReference type="AlphaFoldDB" id="A0AAI9K4S5"/>
<dbReference type="EMBL" id="BLYL01000001">
    <property type="protein sequence ID" value="GFO93251.1"/>
    <property type="molecule type" value="Genomic_DNA"/>
</dbReference>
<dbReference type="SMART" id="SM00460">
    <property type="entry name" value="TGc"/>
    <property type="match status" value="1"/>
</dbReference>
<accession>A0AAI9K4S5</accession>
<organism evidence="3 4">
    <name type="scientific">Coprococcus eutactus</name>
    <dbReference type="NCBI Taxonomy" id="33043"/>
    <lineage>
        <taxon>Bacteria</taxon>
        <taxon>Bacillati</taxon>
        <taxon>Bacillota</taxon>
        <taxon>Clostridia</taxon>
        <taxon>Lachnospirales</taxon>
        <taxon>Lachnospiraceae</taxon>
        <taxon>Coprococcus</taxon>
    </lineage>
</organism>
<dbReference type="Gene3D" id="3.10.620.30">
    <property type="match status" value="1"/>
</dbReference>
<dbReference type="InterPro" id="IPR002931">
    <property type="entry name" value="Transglutaminase-like"/>
</dbReference>
<comment type="caution">
    <text evidence="3">The sequence shown here is derived from an EMBL/GenBank/DDBJ whole genome shotgun (WGS) entry which is preliminary data.</text>
</comment>
<protein>
    <recommendedName>
        <fullName evidence="2">Transglutaminase-like domain-containing protein</fullName>
    </recommendedName>
</protein>
<dbReference type="PANTHER" id="PTHR46333:SF2">
    <property type="entry name" value="CYTOKINESIS PROTEIN 3"/>
    <property type="match status" value="1"/>
</dbReference>
<evidence type="ECO:0000256" key="1">
    <source>
        <dbReference type="SAM" id="Phobius"/>
    </source>
</evidence>
<dbReference type="Proteomes" id="UP000660047">
    <property type="component" value="Unassembled WGS sequence"/>
</dbReference>
<name>A0AAI9K4S5_9FIRM</name>
<dbReference type="InterPro" id="IPR038765">
    <property type="entry name" value="Papain-like_cys_pep_sf"/>
</dbReference>
<feature type="transmembrane region" description="Helical" evidence="1">
    <location>
        <begin position="7"/>
        <end position="28"/>
    </location>
</feature>
<dbReference type="InterPro" id="IPR052557">
    <property type="entry name" value="CAP/Cytokinesis_protein"/>
</dbReference>
<dbReference type="RefSeq" id="WP_242859624.1">
    <property type="nucleotide sequence ID" value="NZ_BLYL01000001.1"/>
</dbReference>
<sequence>MGTKKKILGVISIVVVLSLMMVGVRWLFFNVIKSSQMLDGLVEFRAAVVQDMEDGDESGMYYVSNVAKSDVHNINKYIDSAYGSVDTYRIIIETGRYLAIQLNYELSDNYYAVRKYIEGTDIPEDNIRAKQIYEVIDSFINDNISDGMSDLDKEIAVHDYIVENCVYGYPDNNDDAYTAYGALVLHQSVCDGYAEAFFIIMSCLGVKCDIVVGSTEEGLHAWNQIELGGEWYNVDLTWDDSLPDMGSYLKHTYVNVDDSTLELTHSWEKQFYRECADTAYNFYKKRFYTYDSFDEYKKGIRIQMGGSNVLEAAIYTDDETFDLSFLYNYGNIRSINYVVEDMGGYKVVVVYLNMK</sequence>
<keyword evidence="1" id="KW-1133">Transmembrane helix</keyword>
<reference evidence="3" key="1">
    <citation type="submission" date="2020-06" db="EMBL/GenBank/DDBJ databases">
        <title>Characterization of fructooligosaccharide metabolism and fructooligosaccharide-degrading enzymes in human commensal butyrate producers.</title>
        <authorList>
            <person name="Tanno H."/>
            <person name="Fujii T."/>
            <person name="Hirano K."/>
            <person name="Maeno S."/>
            <person name="Tonozuka T."/>
            <person name="Sakamoto M."/>
            <person name="Ohkuma M."/>
            <person name="Tochio T."/>
            <person name="Endo A."/>
        </authorList>
    </citation>
    <scope>NUCLEOTIDE SEQUENCE</scope>
    <source>
        <strain evidence="3">JCM 31265</strain>
    </source>
</reference>
<keyword evidence="1" id="KW-0812">Transmembrane</keyword>
<evidence type="ECO:0000313" key="3">
    <source>
        <dbReference type="EMBL" id="GFO93251.1"/>
    </source>
</evidence>
<evidence type="ECO:0000259" key="2">
    <source>
        <dbReference type="SMART" id="SM00460"/>
    </source>
</evidence>
<keyword evidence="1" id="KW-0472">Membrane</keyword>
<proteinExistence type="predicted"/>
<dbReference type="Pfam" id="PF01841">
    <property type="entry name" value="Transglut_core"/>
    <property type="match status" value="1"/>
</dbReference>
<dbReference type="PANTHER" id="PTHR46333">
    <property type="entry name" value="CYTOKINESIS PROTEIN 3"/>
    <property type="match status" value="1"/>
</dbReference>
<evidence type="ECO:0000313" key="4">
    <source>
        <dbReference type="Proteomes" id="UP000660047"/>
    </source>
</evidence>